<evidence type="ECO:0000256" key="6">
    <source>
        <dbReference type="HAMAP-Rule" id="MF_00505"/>
    </source>
</evidence>
<gene>
    <name evidence="6 9" type="primary">htpG</name>
    <name evidence="9" type="ORF">WKW77_11240</name>
</gene>
<feature type="region of interest" description="Disordered" evidence="7">
    <location>
        <begin position="375"/>
        <end position="407"/>
    </location>
</feature>
<evidence type="ECO:0000256" key="7">
    <source>
        <dbReference type="SAM" id="MobiDB-lite"/>
    </source>
</evidence>
<keyword evidence="5 6" id="KW-0143">Chaperone</keyword>
<dbReference type="InterPro" id="IPR037196">
    <property type="entry name" value="HSP90_C"/>
</dbReference>
<dbReference type="InterPro" id="IPR001404">
    <property type="entry name" value="Hsp90_fam"/>
</dbReference>
<dbReference type="InterPro" id="IPR020568">
    <property type="entry name" value="Ribosomal_Su5_D2-typ_SF"/>
</dbReference>
<dbReference type="EMBL" id="JBBKZU010000004">
    <property type="protein sequence ID" value="MEJ8811642.1"/>
    <property type="molecule type" value="Genomic_DNA"/>
</dbReference>
<organism evidence="9 10">
    <name type="scientific">Variovorax ureilyticus</name>
    <dbReference type="NCBI Taxonomy" id="1836198"/>
    <lineage>
        <taxon>Bacteria</taxon>
        <taxon>Pseudomonadati</taxon>
        <taxon>Pseudomonadota</taxon>
        <taxon>Betaproteobacteria</taxon>
        <taxon>Burkholderiales</taxon>
        <taxon>Comamonadaceae</taxon>
        <taxon>Variovorax</taxon>
    </lineage>
</organism>
<feature type="domain" description="Histidine kinase/HSP90-like ATPase" evidence="8">
    <location>
        <begin position="28"/>
        <end position="185"/>
    </location>
</feature>
<dbReference type="PRINTS" id="PR00775">
    <property type="entry name" value="HEATSHOCK90"/>
</dbReference>
<feature type="region of interest" description="A; substrate-binding" evidence="6">
    <location>
        <begin position="1"/>
        <end position="345"/>
    </location>
</feature>
<evidence type="ECO:0000259" key="8">
    <source>
        <dbReference type="SMART" id="SM00387"/>
    </source>
</evidence>
<dbReference type="RefSeq" id="WP_340356916.1">
    <property type="nucleotide sequence ID" value="NZ_JBBKZU010000004.1"/>
</dbReference>
<comment type="similarity">
    <text evidence="1 6">Belongs to the heat shock protein 90 family.</text>
</comment>
<keyword evidence="4 6" id="KW-0346">Stress response</keyword>
<dbReference type="HAMAP" id="MF_00505">
    <property type="entry name" value="HSP90"/>
    <property type="match status" value="1"/>
</dbReference>
<comment type="caution">
    <text evidence="6">Lacks conserved residue(s) required for the propagation of feature annotation.</text>
</comment>
<evidence type="ECO:0000256" key="5">
    <source>
        <dbReference type="ARBA" id="ARBA00023186"/>
    </source>
</evidence>
<dbReference type="Pfam" id="PF13589">
    <property type="entry name" value="HATPase_c_3"/>
    <property type="match status" value="1"/>
</dbReference>
<dbReference type="InterPro" id="IPR019805">
    <property type="entry name" value="Heat_shock_protein_90_CS"/>
</dbReference>
<feature type="region of interest" description="C" evidence="6">
    <location>
        <begin position="612"/>
        <end position="679"/>
    </location>
</feature>
<evidence type="ECO:0000256" key="1">
    <source>
        <dbReference type="ARBA" id="ARBA00008239"/>
    </source>
</evidence>
<comment type="caution">
    <text evidence="9">The sequence shown here is derived from an EMBL/GenBank/DDBJ whole genome shotgun (WGS) entry which is preliminary data.</text>
</comment>
<dbReference type="Pfam" id="PF00183">
    <property type="entry name" value="HSP90"/>
    <property type="match status" value="1"/>
</dbReference>
<evidence type="ECO:0000256" key="4">
    <source>
        <dbReference type="ARBA" id="ARBA00023016"/>
    </source>
</evidence>
<dbReference type="InterPro" id="IPR003594">
    <property type="entry name" value="HATPase_dom"/>
</dbReference>
<comment type="function">
    <text evidence="6">Molecular chaperone. Has ATPase activity.</text>
</comment>
<keyword evidence="6" id="KW-0963">Cytoplasm</keyword>
<comment type="subcellular location">
    <subcellularLocation>
        <location evidence="6">Cytoplasm</location>
    </subcellularLocation>
</comment>
<keyword evidence="3 6" id="KW-0067">ATP-binding</keyword>
<protein>
    <recommendedName>
        <fullName evidence="6">Chaperone protein HtpG</fullName>
    </recommendedName>
    <alternativeName>
        <fullName evidence="6">Heat shock protein HtpG</fullName>
    </alternativeName>
    <alternativeName>
        <fullName evidence="6">High temperature protein G</fullName>
    </alternativeName>
</protein>
<dbReference type="Gene3D" id="3.40.50.11260">
    <property type="match status" value="1"/>
</dbReference>
<reference evidence="9 10" key="1">
    <citation type="submission" date="2024-03" db="EMBL/GenBank/DDBJ databases">
        <title>Novel species of the genus Variovorax.</title>
        <authorList>
            <person name="Liu Q."/>
            <person name="Xin Y.-H."/>
        </authorList>
    </citation>
    <scope>NUCLEOTIDE SEQUENCE [LARGE SCALE GENOMIC DNA]</scope>
    <source>
        <strain evidence="9 10">KACC 18899</strain>
    </source>
</reference>
<comment type="subunit">
    <text evidence="6">Homodimer.</text>
</comment>
<dbReference type="PIRSF" id="PIRSF002583">
    <property type="entry name" value="Hsp90"/>
    <property type="match status" value="1"/>
</dbReference>
<dbReference type="InterPro" id="IPR036890">
    <property type="entry name" value="HATPase_C_sf"/>
</dbReference>
<evidence type="ECO:0000313" key="9">
    <source>
        <dbReference type="EMBL" id="MEJ8811642.1"/>
    </source>
</evidence>
<dbReference type="SUPFAM" id="SSF54211">
    <property type="entry name" value="Ribosomal protein S5 domain 2-like"/>
    <property type="match status" value="1"/>
</dbReference>
<dbReference type="InterPro" id="IPR020575">
    <property type="entry name" value="Hsp90_N"/>
</dbReference>
<dbReference type="Gene3D" id="3.30.565.10">
    <property type="entry name" value="Histidine kinase-like ATPase, C-terminal domain"/>
    <property type="match status" value="1"/>
</dbReference>
<evidence type="ECO:0000313" key="10">
    <source>
        <dbReference type="Proteomes" id="UP001365846"/>
    </source>
</evidence>
<dbReference type="Gene3D" id="1.20.120.790">
    <property type="entry name" value="Heat shock protein 90, C-terminal domain"/>
    <property type="match status" value="1"/>
</dbReference>
<keyword evidence="2 6" id="KW-0547">Nucleotide-binding</keyword>
<dbReference type="SMART" id="SM00387">
    <property type="entry name" value="HATPase_c"/>
    <property type="match status" value="1"/>
</dbReference>
<evidence type="ECO:0000256" key="3">
    <source>
        <dbReference type="ARBA" id="ARBA00022840"/>
    </source>
</evidence>
<evidence type="ECO:0000256" key="2">
    <source>
        <dbReference type="ARBA" id="ARBA00022741"/>
    </source>
</evidence>
<dbReference type="Gene3D" id="3.30.230.80">
    <property type="match status" value="1"/>
</dbReference>
<keyword evidence="10" id="KW-1185">Reference proteome</keyword>
<proteinExistence type="inferred from homology"/>
<dbReference type="PROSITE" id="PS00298">
    <property type="entry name" value="HSP90"/>
    <property type="match status" value="1"/>
</dbReference>
<name>A0ABU8VDA2_9BURK</name>
<accession>A0ABU8VDA2</accession>
<dbReference type="NCBIfam" id="NF003555">
    <property type="entry name" value="PRK05218.1"/>
    <property type="match status" value="1"/>
</dbReference>
<dbReference type="Proteomes" id="UP001365846">
    <property type="component" value="Unassembled WGS sequence"/>
</dbReference>
<dbReference type="PANTHER" id="PTHR11528">
    <property type="entry name" value="HEAT SHOCK PROTEIN 90 FAMILY MEMBER"/>
    <property type="match status" value="1"/>
</dbReference>
<dbReference type="CDD" id="cd16927">
    <property type="entry name" value="HATPase_Hsp90-like"/>
    <property type="match status" value="1"/>
</dbReference>
<dbReference type="SUPFAM" id="SSF55874">
    <property type="entry name" value="ATPase domain of HSP90 chaperone/DNA topoisomerase II/histidine kinase"/>
    <property type="match status" value="1"/>
</dbReference>
<sequence>MTISKTKLPFQAEVAQLLHLVTHSLYSNKEIFLRELISNASDACDKLRFEAIDQPALYEDQPNLEVRVSFDPAAKTITIADNGIGLSQQEAIDNLGTIAKSGTREFMSKLSGDQKADAQLIGQFGVGFYSGFIVADRITVESRRAGLPAAEGVRWVSAGAGDFEVDTIDRPQRGTSVTLHLRDDANEYLNAWKLKSVIGKYSDHISLPILMEKEEWKEGEDSKGGSMVKTGEWETVNQANALWSRAKKDITEEQYVEFYKNISHDYDAPLAWSHNRVEGNTEYTQLLYIPAKAPMDLWNRDKHAGVKLYVKRVFIMDDAESLLPSYLRFVKGVIDSADLPLNVSRELLQESRDVKAIREGSTKRVLGMLEDLAKKQKTGSESGEGKIDVGSGESVPSPEPTEGVTDVVDKNAQPTPAAEAAAEFGDESGKYAKFYAEFGAVLKEGLGEDFVNRDRIAKLLRFASTTSDTVSVSLADYKSRMKEGQDAIYYITADSLAAAKNSPQLEIFRKKGIEVLLMTDRVDEWALNYLTEFDGTQLQSVAKGAVDLGKLQDEAEKKAAEEAAESFRPVLERLKEALKDKAEDVRVTTRLVDSPACLVVQDGGMSTQLARMLKQAGQPAPEVKPVLEVNAEHPLVKKLESSAHFDDLANILFDQALLAEGGLPADPAAYVKRVNALLA</sequence>
<dbReference type="SUPFAM" id="SSF110942">
    <property type="entry name" value="HSP90 C-terminal domain"/>
    <property type="match status" value="1"/>
</dbReference>